<sequence length="244" mass="28664">MEKKIAAFFDIDGTIARETLIVRHFKKLLNYGIIEQSVWYDKIRPFQDAYSKRYNDYDYYFLALADAYRESITGFNSVFNQFISQQVVEEIGEIVYKYTRSRINFHKENNHYIFFISGSPDFLVKEMALKYEVTEYRGSKYNIDDNDNFNGEIEPMWQSRKKQKEVLKLAEKYNVDLLNSYSYGDTSGDVSMLKLTGNSIAINPTKELVDIIKEDEELKDKAKIIVERKDVIYSLDSSVNILEI</sequence>
<gene>
    <name evidence="1" type="ORF">JFY71_10915</name>
</gene>
<protein>
    <submittedName>
        <fullName evidence="1">HAD-IB family hydrolase</fullName>
    </submittedName>
</protein>
<evidence type="ECO:0000313" key="2">
    <source>
        <dbReference type="Proteomes" id="UP000595814"/>
    </source>
</evidence>
<dbReference type="Proteomes" id="UP000595814">
    <property type="component" value="Chromosome"/>
</dbReference>
<name>A0AC61N2C9_9FIRM</name>
<keyword evidence="2" id="KW-1185">Reference proteome</keyword>
<keyword evidence="1" id="KW-0378">Hydrolase</keyword>
<organism evidence="1 2">
    <name type="scientific">Miniphocaeibacter halophilus</name>
    <dbReference type="NCBI Taxonomy" id="2931922"/>
    <lineage>
        <taxon>Bacteria</taxon>
        <taxon>Bacillati</taxon>
        <taxon>Bacillota</taxon>
        <taxon>Tissierellia</taxon>
        <taxon>Tissierellales</taxon>
        <taxon>Peptoniphilaceae</taxon>
        <taxon>Miniphocaeibacter</taxon>
    </lineage>
</organism>
<evidence type="ECO:0000313" key="1">
    <source>
        <dbReference type="EMBL" id="QQK07778.1"/>
    </source>
</evidence>
<reference evidence="1 2" key="1">
    <citation type="journal article" date="2022" name="Int. J. Syst. Evol. Microbiol.">
        <title>Miniphocaeibacter halophilus sp. nov., an ammonium-tolerant acetate-producing bacterium isolated from a biogas system.</title>
        <authorList>
            <person name="Schnurer A."/>
            <person name="Singh A."/>
            <person name="Bi S."/>
            <person name="Qiao W."/>
            <person name="Westerholm M."/>
        </authorList>
    </citation>
    <scope>NUCLEOTIDE SEQUENCE [LARGE SCALE GENOMIC DNA]</scope>
    <source>
        <strain evidence="1 2">AMB_01</strain>
    </source>
</reference>
<accession>A0AC61N2C9</accession>
<proteinExistence type="predicted"/>
<dbReference type="EMBL" id="CP066744">
    <property type="protein sequence ID" value="QQK07778.1"/>
    <property type="molecule type" value="Genomic_DNA"/>
</dbReference>